<protein>
    <submittedName>
        <fullName evidence="4">Disintegrin and metalloproteinase domain-containing protein 17</fullName>
    </submittedName>
</protein>
<feature type="region of interest" description="Disordered" evidence="1">
    <location>
        <begin position="163"/>
        <end position="187"/>
    </location>
</feature>
<evidence type="ECO:0000256" key="2">
    <source>
        <dbReference type="SAM" id="Phobius"/>
    </source>
</evidence>
<dbReference type="AlphaFoldDB" id="A0AA35XA95"/>
<feature type="domain" description="ADAM17 membrane-proximal" evidence="3">
    <location>
        <begin position="26"/>
        <end position="80"/>
    </location>
</feature>
<evidence type="ECO:0000259" key="3">
    <source>
        <dbReference type="Pfam" id="PF16698"/>
    </source>
</evidence>
<evidence type="ECO:0000313" key="4">
    <source>
        <dbReference type="EMBL" id="CAI8050019.1"/>
    </source>
</evidence>
<gene>
    <name evidence="4" type="ORF">GBAR_LOCUS27521</name>
</gene>
<reference evidence="4" key="1">
    <citation type="submission" date="2023-03" db="EMBL/GenBank/DDBJ databases">
        <authorList>
            <person name="Steffen K."/>
            <person name="Cardenas P."/>
        </authorList>
    </citation>
    <scope>NUCLEOTIDE SEQUENCE</scope>
</reference>
<evidence type="ECO:0000313" key="5">
    <source>
        <dbReference type="Proteomes" id="UP001174909"/>
    </source>
</evidence>
<comment type="caution">
    <text evidence="4">The sequence shown here is derived from an EMBL/GenBank/DDBJ whole genome shotgun (WGS) entry which is preliminary data.</text>
</comment>
<accession>A0AA35XA95</accession>
<organism evidence="4 5">
    <name type="scientific">Geodia barretti</name>
    <name type="common">Barrett's horny sponge</name>
    <dbReference type="NCBI Taxonomy" id="519541"/>
    <lineage>
        <taxon>Eukaryota</taxon>
        <taxon>Metazoa</taxon>
        <taxon>Porifera</taxon>
        <taxon>Demospongiae</taxon>
        <taxon>Heteroscleromorpha</taxon>
        <taxon>Tetractinellida</taxon>
        <taxon>Astrophorina</taxon>
        <taxon>Geodiidae</taxon>
        <taxon>Geodia</taxon>
    </lineage>
</organism>
<evidence type="ECO:0000256" key="1">
    <source>
        <dbReference type="SAM" id="MobiDB-lite"/>
    </source>
</evidence>
<feature type="transmembrane region" description="Helical" evidence="2">
    <location>
        <begin position="110"/>
        <end position="133"/>
    </location>
</feature>
<dbReference type="Gene3D" id="4.10.70.30">
    <property type="match status" value="1"/>
</dbReference>
<keyword evidence="2" id="KW-0812">Transmembrane</keyword>
<proteinExistence type="predicted"/>
<keyword evidence="5" id="KW-1185">Reference proteome</keyword>
<dbReference type="InterPro" id="IPR032029">
    <property type="entry name" value="ADAM17_MPD"/>
</dbReference>
<keyword evidence="2" id="KW-0472">Membrane</keyword>
<name>A0AA35XA95_GEOBA</name>
<dbReference type="EMBL" id="CASHTH010003831">
    <property type="protein sequence ID" value="CAI8050019.1"/>
    <property type="molecule type" value="Genomic_DNA"/>
</dbReference>
<sequence length="206" mass="23070">MAPHGSSCLIGRCRSIGNNLTECVDFCTFNGTTNCTCPSQDDECKLCCQREGGACEVSEDNINLPTGFRCSTGFCIGGECRELQDTISRVFSFITNLDVDDFVLFMEENIVGFTLIFTLILWIPAALVLHCCYDRKVWEKFKMENTDFISAHNAPEEEPLIADRGELGSGNTSPVDDSSPPPYYFNHPHVLETLHEEDEDELEEMN</sequence>
<dbReference type="Proteomes" id="UP001174909">
    <property type="component" value="Unassembled WGS sequence"/>
</dbReference>
<dbReference type="Pfam" id="PF16698">
    <property type="entry name" value="ADAM17_MPD"/>
    <property type="match status" value="1"/>
</dbReference>
<keyword evidence="2" id="KW-1133">Transmembrane helix</keyword>